<dbReference type="SMART" id="SM00562">
    <property type="entry name" value="NDK"/>
    <property type="match status" value="1"/>
</dbReference>
<accession>A0A1G7QLU6</accession>
<feature type="domain" description="Nucleoside diphosphate kinase-like" evidence="3">
    <location>
        <begin position="33"/>
        <end position="157"/>
    </location>
</feature>
<proteinExistence type="inferred from homology"/>
<evidence type="ECO:0000256" key="2">
    <source>
        <dbReference type="RuleBase" id="RU004011"/>
    </source>
</evidence>
<dbReference type="InterPro" id="IPR036850">
    <property type="entry name" value="NDK-like_dom_sf"/>
</dbReference>
<comment type="caution">
    <text evidence="1">Lacks conserved residue(s) required for the propagation of feature annotation.</text>
</comment>
<dbReference type="Proteomes" id="UP000198923">
    <property type="component" value="Unassembled WGS sequence"/>
</dbReference>
<dbReference type="PROSITE" id="PS51374">
    <property type="entry name" value="NDPK_LIKE"/>
    <property type="match status" value="1"/>
</dbReference>
<dbReference type="InterPro" id="IPR034907">
    <property type="entry name" value="NDK-like_dom"/>
</dbReference>
<dbReference type="GO" id="GO:0006241">
    <property type="term" value="P:CTP biosynthetic process"/>
    <property type="evidence" value="ECO:0007669"/>
    <property type="project" value="InterPro"/>
</dbReference>
<keyword evidence="5" id="KW-1185">Reference proteome</keyword>
<reference evidence="4 5" key="1">
    <citation type="submission" date="2016-10" db="EMBL/GenBank/DDBJ databases">
        <authorList>
            <person name="de Groot N.N."/>
        </authorList>
    </citation>
    <scope>NUCLEOTIDE SEQUENCE [LARGE SCALE GENOMIC DNA]</scope>
    <source>
        <strain evidence="4 5">CPCC 201354</strain>
    </source>
</reference>
<dbReference type="SUPFAM" id="SSF54919">
    <property type="entry name" value="Nucleoside diphosphate kinase, NDK"/>
    <property type="match status" value="1"/>
</dbReference>
<dbReference type="GO" id="GO:0004550">
    <property type="term" value="F:nucleoside diphosphate kinase activity"/>
    <property type="evidence" value="ECO:0007669"/>
    <property type="project" value="InterPro"/>
</dbReference>
<dbReference type="InterPro" id="IPR001564">
    <property type="entry name" value="Nucleoside_diP_kinase"/>
</dbReference>
<keyword evidence="4" id="KW-0418">Kinase</keyword>
<sequence length="157" mass="17534">MTLGRVRGFLASVRRRQAPGGDLPDLCDAARDTHVLVKPDGVSRGLAPEVVLALRRAGLAVEPVGRLHLTRRQAERWYPEKLDEPDGPLTMDYLCEGPMLLLAVVGDDALRRTRGVKKEVRRRFGTDARRNVAHCPETIGERDHERAVFGPLVRPCR</sequence>
<dbReference type="EMBL" id="FNCN01000001">
    <property type="protein sequence ID" value="SDF99462.1"/>
    <property type="molecule type" value="Genomic_DNA"/>
</dbReference>
<name>A0A1G7QLU6_9ACTN</name>
<dbReference type="AlphaFoldDB" id="A0A1G7QLU6"/>
<dbReference type="PRINTS" id="PR01243">
    <property type="entry name" value="NUCDPKINASE"/>
</dbReference>
<dbReference type="STRING" id="504805.SAMN05421505_10137"/>
<evidence type="ECO:0000313" key="5">
    <source>
        <dbReference type="Proteomes" id="UP000198923"/>
    </source>
</evidence>
<evidence type="ECO:0000256" key="1">
    <source>
        <dbReference type="PROSITE-ProRule" id="PRU00706"/>
    </source>
</evidence>
<comment type="similarity">
    <text evidence="1 2">Belongs to the NDK family.</text>
</comment>
<dbReference type="Gene3D" id="3.30.70.141">
    <property type="entry name" value="Nucleoside diphosphate kinase-like domain"/>
    <property type="match status" value="1"/>
</dbReference>
<dbReference type="GO" id="GO:0006228">
    <property type="term" value="P:UTP biosynthetic process"/>
    <property type="evidence" value="ECO:0007669"/>
    <property type="project" value="InterPro"/>
</dbReference>
<dbReference type="OrthoDB" id="5187807at2"/>
<protein>
    <submittedName>
        <fullName evidence="4">Nucleoside diphosphate kinase</fullName>
    </submittedName>
</protein>
<dbReference type="Pfam" id="PF00334">
    <property type="entry name" value="NDK"/>
    <property type="match status" value="1"/>
</dbReference>
<evidence type="ECO:0000259" key="3">
    <source>
        <dbReference type="SMART" id="SM00562"/>
    </source>
</evidence>
<keyword evidence="4" id="KW-0808">Transferase</keyword>
<gene>
    <name evidence="4" type="ORF">SAMN05421505_10137</name>
</gene>
<evidence type="ECO:0000313" key="4">
    <source>
        <dbReference type="EMBL" id="SDF99462.1"/>
    </source>
</evidence>
<dbReference type="GO" id="GO:0006183">
    <property type="term" value="P:GTP biosynthetic process"/>
    <property type="evidence" value="ECO:0007669"/>
    <property type="project" value="InterPro"/>
</dbReference>
<organism evidence="4 5">
    <name type="scientific">Sinosporangium album</name>
    <dbReference type="NCBI Taxonomy" id="504805"/>
    <lineage>
        <taxon>Bacteria</taxon>
        <taxon>Bacillati</taxon>
        <taxon>Actinomycetota</taxon>
        <taxon>Actinomycetes</taxon>
        <taxon>Streptosporangiales</taxon>
        <taxon>Streptosporangiaceae</taxon>
        <taxon>Sinosporangium</taxon>
    </lineage>
</organism>